<evidence type="ECO:0000313" key="5">
    <source>
        <dbReference type="Proteomes" id="UP001199631"/>
    </source>
</evidence>
<keyword evidence="4" id="KW-0406">Ion transport</keyword>
<comment type="caution">
    <text evidence="4">The sequence shown here is derived from an EMBL/GenBank/DDBJ whole genome shotgun (WGS) entry which is preliminary data.</text>
</comment>
<evidence type="ECO:0000256" key="2">
    <source>
        <dbReference type="SAM" id="Phobius"/>
    </source>
</evidence>
<dbReference type="SUPFAM" id="SSF51735">
    <property type="entry name" value="NAD(P)-binding Rossmann-fold domains"/>
    <property type="match status" value="1"/>
</dbReference>
<feature type="transmembrane region" description="Helical" evidence="2">
    <location>
        <begin position="73"/>
        <end position="90"/>
    </location>
</feature>
<dbReference type="AlphaFoldDB" id="A0AAW5B6E9"/>
<dbReference type="GO" id="GO:0006813">
    <property type="term" value="P:potassium ion transport"/>
    <property type="evidence" value="ECO:0007669"/>
    <property type="project" value="InterPro"/>
</dbReference>
<keyword evidence="2" id="KW-0472">Membrane</keyword>
<keyword evidence="5" id="KW-1185">Reference proteome</keyword>
<dbReference type="PANTHER" id="PTHR43833">
    <property type="entry name" value="POTASSIUM CHANNEL PROTEIN 2-RELATED-RELATED"/>
    <property type="match status" value="1"/>
</dbReference>
<keyword evidence="2" id="KW-0812">Transmembrane</keyword>
<evidence type="ECO:0000259" key="3">
    <source>
        <dbReference type="PROSITE" id="PS51201"/>
    </source>
</evidence>
<feature type="transmembrane region" description="Helical" evidence="2">
    <location>
        <begin position="49"/>
        <end position="66"/>
    </location>
</feature>
<accession>A0AAW5B6E9</accession>
<sequence>MSVRFIKQVYHQLPVIFRLLLSITALMLFFGTIIHLVEPNQFPTVFEGIWWAIVTGATVGYGDYVPLTMPGKIVAITLILSGGGLVAFYITTLSAATVQHEKDLLEGKLQFKGNNHYIFIGWNERTRRLIDLTIANSPSTQIVLIDRTLKSVEYRHYPVHFIKGDPTEDDTLKKANISLAQRVLISADISAKNERQADNDTILSTVAIRGNNKHVLIIAEILTRVQIENALRAGATTIIRTNDFMSGLFYHELSHTASSTPFEDLLQLMKTQQFHHTKITEDLHEKTFSELSTIQTKQQHILLGIIRNHDYYLNCAPTFVLKQGDIVISLVAWKN</sequence>
<keyword evidence="4" id="KW-0813">Transport</keyword>
<dbReference type="InterPro" id="IPR050721">
    <property type="entry name" value="Trk_Ktr_HKT_K-transport"/>
</dbReference>
<dbReference type="Pfam" id="PF02254">
    <property type="entry name" value="TrkA_N"/>
    <property type="match status" value="1"/>
</dbReference>
<dbReference type="Gene3D" id="1.10.287.70">
    <property type="match status" value="1"/>
</dbReference>
<name>A0AAW5B6E9_9BACI</name>
<dbReference type="GO" id="GO:0034220">
    <property type="term" value="P:monoatomic ion transmembrane transport"/>
    <property type="evidence" value="ECO:0007669"/>
    <property type="project" value="UniProtKB-KW"/>
</dbReference>
<reference evidence="4 5" key="1">
    <citation type="journal article" date="2022" name="Evol. Bioinform. Online">
        <title>Draft Genome Sequence of Oceanobacillus jordanicus Strain GSFE11, a Halotolerant Plant Growth-Promoting Bacterial Endophyte Isolated From the Jordan Valley.</title>
        <authorList>
            <person name="Alhindi T."/>
            <person name="Albdaiwi R."/>
        </authorList>
    </citation>
    <scope>NUCLEOTIDE SEQUENCE [LARGE SCALE GENOMIC DNA]</scope>
    <source>
        <strain evidence="4 5">GSFE11</strain>
    </source>
</reference>
<dbReference type="InterPro" id="IPR003148">
    <property type="entry name" value="RCK_N"/>
</dbReference>
<feature type="domain" description="RCK N-terminal" evidence="3">
    <location>
        <begin position="114"/>
        <end position="240"/>
    </location>
</feature>
<dbReference type="GO" id="GO:0005886">
    <property type="term" value="C:plasma membrane"/>
    <property type="evidence" value="ECO:0007669"/>
    <property type="project" value="UniProtKB-SubCell"/>
</dbReference>
<dbReference type="Proteomes" id="UP001199631">
    <property type="component" value="Unassembled WGS sequence"/>
</dbReference>
<dbReference type="InterPro" id="IPR036291">
    <property type="entry name" value="NAD(P)-bd_dom_sf"/>
</dbReference>
<protein>
    <submittedName>
        <fullName evidence="4">Potassium channel family protein</fullName>
    </submittedName>
</protein>
<dbReference type="SUPFAM" id="SSF81324">
    <property type="entry name" value="Voltage-gated potassium channels"/>
    <property type="match status" value="1"/>
</dbReference>
<dbReference type="RefSeq" id="WP_238019967.1">
    <property type="nucleotide sequence ID" value="NZ_JAIFZM010000008.1"/>
</dbReference>
<organism evidence="4 5">
    <name type="scientific">Oceanobacillus jordanicus</name>
    <dbReference type="NCBI Taxonomy" id="2867266"/>
    <lineage>
        <taxon>Bacteria</taxon>
        <taxon>Bacillati</taxon>
        <taxon>Bacillota</taxon>
        <taxon>Bacilli</taxon>
        <taxon>Bacillales</taxon>
        <taxon>Bacillaceae</taxon>
        <taxon>Oceanobacillus</taxon>
    </lineage>
</organism>
<dbReference type="Gene3D" id="3.40.50.720">
    <property type="entry name" value="NAD(P)-binding Rossmann-like Domain"/>
    <property type="match status" value="1"/>
</dbReference>
<dbReference type="PANTHER" id="PTHR43833:SF9">
    <property type="entry name" value="POTASSIUM CHANNEL PROTEIN YUGO-RELATED"/>
    <property type="match status" value="1"/>
</dbReference>
<gene>
    <name evidence="4" type="ORF">K3T81_10615</name>
</gene>
<dbReference type="InterPro" id="IPR013099">
    <property type="entry name" value="K_chnl_dom"/>
</dbReference>
<keyword evidence="2" id="KW-1133">Transmembrane helix</keyword>
<keyword evidence="4" id="KW-0407">Ion channel</keyword>
<dbReference type="Pfam" id="PF07885">
    <property type="entry name" value="Ion_trans_2"/>
    <property type="match status" value="1"/>
</dbReference>
<evidence type="ECO:0000313" key="4">
    <source>
        <dbReference type="EMBL" id="MCG3419608.1"/>
    </source>
</evidence>
<dbReference type="PROSITE" id="PS51201">
    <property type="entry name" value="RCK_N"/>
    <property type="match status" value="1"/>
</dbReference>
<evidence type="ECO:0000256" key="1">
    <source>
        <dbReference type="ARBA" id="ARBA00004651"/>
    </source>
</evidence>
<proteinExistence type="predicted"/>
<comment type="subcellular location">
    <subcellularLocation>
        <location evidence="1">Cell membrane</location>
        <topology evidence="1">Multi-pass membrane protein</topology>
    </subcellularLocation>
</comment>
<feature type="transmembrane region" description="Helical" evidence="2">
    <location>
        <begin position="15"/>
        <end position="37"/>
    </location>
</feature>
<dbReference type="EMBL" id="JAIFZM010000008">
    <property type="protein sequence ID" value="MCG3419608.1"/>
    <property type="molecule type" value="Genomic_DNA"/>
</dbReference>